<accession>A0ABU0B1Y9</accession>
<evidence type="ECO:0000259" key="1">
    <source>
        <dbReference type="SMART" id="SM01078"/>
    </source>
</evidence>
<gene>
    <name evidence="2" type="ORF">J2Z49_001394</name>
</gene>
<name>A0ABU0B1Y9_9FIRM</name>
<evidence type="ECO:0000313" key="2">
    <source>
        <dbReference type="EMBL" id="MDQ0286282.1"/>
    </source>
</evidence>
<dbReference type="SMART" id="SM01078">
    <property type="entry name" value="CGGC"/>
    <property type="match status" value="1"/>
</dbReference>
<dbReference type="Pfam" id="PF08821">
    <property type="entry name" value="CGGC"/>
    <property type="match status" value="1"/>
</dbReference>
<dbReference type="Proteomes" id="UP001225644">
    <property type="component" value="Unassembled WGS sequence"/>
</dbReference>
<dbReference type="Pfam" id="PF08369">
    <property type="entry name" value="PCP_red"/>
    <property type="match status" value="1"/>
</dbReference>
<proteinExistence type="predicted"/>
<sequence length="172" mass="19639">MMQVKWTKEALQYMNNVPFFVREKARKKVEEWARQKGVEEITMNEVMEARSKMTARDPNAPPPAKPRIAVVRCNIVSEVCPGVGCLNSFNKREQHFARYGPDAELIGFFTCGGCCGRRVSRLVEKLLPYDLTHVHLSSCMLLEGDYPRCPFKEQIKKTIQAKGVEVIEGTHH</sequence>
<protein>
    <submittedName>
        <fullName evidence="2">Metal-binding protein</fullName>
    </submittedName>
</protein>
<evidence type="ECO:0000313" key="3">
    <source>
        <dbReference type="Proteomes" id="UP001225644"/>
    </source>
</evidence>
<dbReference type="Gene3D" id="1.10.8.550">
    <property type="entry name" value="Proto-chlorophyllide reductase 57 kD subunit B"/>
    <property type="match status" value="1"/>
</dbReference>
<keyword evidence="3" id="KW-1185">Reference proteome</keyword>
<comment type="caution">
    <text evidence="2">The sequence shown here is derived from an EMBL/GenBank/DDBJ whole genome shotgun (WGS) entry which is preliminary data.</text>
</comment>
<feature type="domain" description="CGGC" evidence="1">
    <location>
        <begin position="67"/>
        <end position="171"/>
    </location>
</feature>
<dbReference type="InterPro" id="IPR013580">
    <property type="entry name" value="LI-POR_suB-like_C"/>
</dbReference>
<dbReference type="InterPro" id="IPR042298">
    <property type="entry name" value="P-CP_red_C"/>
</dbReference>
<organism evidence="2 3">
    <name type="scientific">Desulfofundulus luciae</name>
    <dbReference type="NCBI Taxonomy" id="74702"/>
    <lineage>
        <taxon>Bacteria</taxon>
        <taxon>Bacillati</taxon>
        <taxon>Bacillota</taxon>
        <taxon>Clostridia</taxon>
        <taxon>Eubacteriales</taxon>
        <taxon>Peptococcaceae</taxon>
        <taxon>Desulfofundulus</taxon>
    </lineage>
</organism>
<reference evidence="2 3" key="1">
    <citation type="submission" date="2023-07" db="EMBL/GenBank/DDBJ databases">
        <title>Genomic Encyclopedia of Type Strains, Phase IV (KMG-IV): sequencing the most valuable type-strain genomes for metagenomic binning, comparative biology and taxonomic classification.</title>
        <authorList>
            <person name="Goeker M."/>
        </authorList>
    </citation>
    <scope>NUCLEOTIDE SEQUENCE [LARGE SCALE GENOMIC DNA]</scope>
    <source>
        <strain evidence="2 3">DSM 12396</strain>
    </source>
</reference>
<dbReference type="EMBL" id="JAUSUX010000008">
    <property type="protein sequence ID" value="MDQ0286282.1"/>
    <property type="molecule type" value="Genomic_DNA"/>
</dbReference>
<dbReference type="InterPro" id="IPR014925">
    <property type="entry name" value="CGGC_dom"/>
</dbReference>